<feature type="transmembrane region" description="Helical" evidence="8">
    <location>
        <begin position="31"/>
        <end position="51"/>
    </location>
</feature>
<evidence type="ECO:0000256" key="2">
    <source>
        <dbReference type="ARBA" id="ARBA00022448"/>
    </source>
</evidence>
<gene>
    <name evidence="9" type="ORF">ADIS_2962</name>
</gene>
<comment type="caution">
    <text evidence="9">The sequence shown here is derived from an EMBL/GenBank/DDBJ whole genome shotgun (WGS) entry which is preliminary data.</text>
</comment>
<evidence type="ECO:0000256" key="4">
    <source>
        <dbReference type="ARBA" id="ARBA00022692"/>
    </source>
</evidence>
<dbReference type="InterPro" id="IPR003474">
    <property type="entry name" value="Glcn_transporter"/>
</dbReference>
<keyword evidence="6 8" id="KW-0472">Membrane</keyword>
<proteinExistence type="inferred from homology"/>
<feature type="transmembrane region" description="Helical" evidence="8">
    <location>
        <begin position="6"/>
        <end position="24"/>
    </location>
</feature>
<accession>R7ZR05</accession>
<evidence type="ECO:0000256" key="6">
    <source>
        <dbReference type="ARBA" id="ARBA00023136"/>
    </source>
</evidence>
<feature type="transmembrane region" description="Helical" evidence="8">
    <location>
        <begin position="389"/>
        <end position="413"/>
    </location>
</feature>
<keyword evidence="3" id="KW-1003">Cell membrane</keyword>
<feature type="transmembrane region" description="Helical" evidence="8">
    <location>
        <begin position="71"/>
        <end position="90"/>
    </location>
</feature>
<dbReference type="PANTHER" id="PTHR30354">
    <property type="entry name" value="GNT FAMILY GLUCONATE TRANSPORTER"/>
    <property type="match status" value="1"/>
</dbReference>
<feature type="transmembrane region" description="Helical" evidence="8">
    <location>
        <begin position="307"/>
        <end position="327"/>
    </location>
</feature>
<feature type="transmembrane region" description="Helical" evidence="8">
    <location>
        <begin position="111"/>
        <end position="138"/>
    </location>
</feature>
<comment type="similarity">
    <text evidence="7">Belongs to the GntP permease family.</text>
</comment>
<dbReference type="Proteomes" id="UP000013909">
    <property type="component" value="Unassembled WGS sequence"/>
</dbReference>
<dbReference type="EMBL" id="AQHR01000085">
    <property type="protein sequence ID" value="EON76512.1"/>
    <property type="molecule type" value="Genomic_DNA"/>
</dbReference>
<evidence type="ECO:0008006" key="11">
    <source>
        <dbReference type="Google" id="ProtNLM"/>
    </source>
</evidence>
<dbReference type="Pfam" id="PF02447">
    <property type="entry name" value="GntP_permease"/>
    <property type="match status" value="1"/>
</dbReference>
<name>R7ZR05_9BACT</name>
<evidence type="ECO:0000256" key="8">
    <source>
        <dbReference type="SAM" id="Phobius"/>
    </source>
</evidence>
<feature type="transmembrane region" description="Helical" evidence="8">
    <location>
        <begin position="425"/>
        <end position="450"/>
    </location>
</feature>
<evidence type="ECO:0000256" key="3">
    <source>
        <dbReference type="ARBA" id="ARBA00022475"/>
    </source>
</evidence>
<organism evidence="9 10">
    <name type="scientific">Lunatimonas lonarensis</name>
    <dbReference type="NCBI Taxonomy" id="1232681"/>
    <lineage>
        <taxon>Bacteria</taxon>
        <taxon>Pseudomonadati</taxon>
        <taxon>Bacteroidota</taxon>
        <taxon>Cytophagia</taxon>
        <taxon>Cytophagales</taxon>
        <taxon>Cyclobacteriaceae</taxon>
    </lineage>
</organism>
<evidence type="ECO:0000313" key="9">
    <source>
        <dbReference type="EMBL" id="EON76512.1"/>
    </source>
</evidence>
<dbReference type="PANTHER" id="PTHR30354:SF22">
    <property type="entry name" value="HIGH-AFFINITY GLUCONATE TRANSPORTER"/>
    <property type="match status" value="1"/>
</dbReference>
<feature type="transmembrane region" description="Helical" evidence="8">
    <location>
        <begin position="181"/>
        <end position="207"/>
    </location>
</feature>
<keyword evidence="5 8" id="KW-1133">Transmembrane helix</keyword>
<sequence>MLRSAYWPFFLLLSSMCLVVLLIGRLRIPPFIALIIAALFVGLLTPDLPLLTGQTWLNTALELPLVEFGTMAGKIAWVIALAAVIGVAMLESGGAQRIVHDLLRYLGEGKAAFALLLCGFILSIPVFFDTVFFLLIPLGIALARKTGKDYLWYVLAIGGGAVINHSIVPPTPGPLIMAETLGLDLGFVILTGLVAGLIPSAMVWTIGRRINRRMPLPVRTDVGVDNLVLVLPGLLPSLTPIFLPVVLIGSSSMITLVSDTIPPWVVFLGNKNIAMGLGAFAAVVLLAKGRGLGREALWQRVSKPLEVAGVIILITGAGGAYGAMIGHTGIGQLIGMLAERFHIHYIPLAWLLAAMFKTAQGSGTVAMIASSSIMLGMLHTGPPLTFHPVYLFLAMGFGSVFISWMNDSAFWVVSRMSGFSEKETLKTWTFLLALIGLIGLLQVMLAAWLFPMQ</sequence>
<evidence type="ECO:0000256" key="7">
    <source>
        <dbReference type="ARBA" id="ARBA00049663"/>
    </source>
</evidence>
<reference evidence="9 10" key="1">
    <citation type="submission" date="2013-02" db="EMBL/GenBank/DDBJ databases">
        <title>A novel strain isolated from Lonar lake, Maharashtra, India.</title>
        <authorList>
            <person name="Singh A."/>
        </authorList>
    </citation>
    <scope>NUCLEOTIDE SEQUENCE [LARGE SCALE GENOMIC DNA]</scope>
    <source>
        <strain evidence="9 10">AK24</strain>
    </source>
</reference>
<keyword evidence="2" id="KW-0813">Transport</keyword>
<protein>
    <recommendedName>
        <fullName evidence="11">Gluconate permease</fullName>
    </recommendedName>
</protein>
<feature type="transmembrane region" description="Helical" evidence="8">
    <location>
        <begin position="227"/>
        <end position="249"/>
    </location>
</feature>
<dbReference type="AlphaFoldDB" id="R7ZR05"/>
<keyword evidence="4 8" id="KW-0812">Transmembrane</keyword>
<dbReference type="GO" id="GO:0005886">
    <property type="term" value="C:plasma membrane"/>
    <property type="evidence" value="ECO:0007669"/>
    <property type="project" value="UniProtKB-SubCell"/>
</dbReference>
<keyword evidence="10" id="KW-1185">Reference proteome</keyword>
<dbReference type="STRING" id="1232681.ADIS_2962"/>
<comment type="subcellular location">
    <subcellularLocation>
        <location evidence="1">Cell membrane</location>
        <topology evidence="1">Multi-pass membrane protein</topology>
    </subcellularLocation>
</comment>
<dbReference type="GO" id="GO:0015128">
    <property type="term" value="F:gluconate transmembrane transporter activity"/>
    <property type="evidence" value="ECO:0007669"/>
    <property type="project" value="InterPro"/>
</dbReference>
<evidence type="ECO:0000256" key="5">
    <source>
        <dbReference type="ARBA" id="ARBA00022989"/>
    </source>
</evidence>
<evidence type="ECO:0000313" key="10">
    <source>
        <dbReference type="Proteomes" id="UP000013909"/>
    </source>
</evidence>
<evidence type="ECO:0000256" key="1">
    <source>
        <dbReference type="ARBA" id="ARBA00004651"/>
    </source>
</evidence>
<feature type="transmembrane region" description="Helical" evidence="8">
    <location>
        <begin position="261"/>
        <end position="287"/>
    </location>
</feature>